<protein>
    <submittedName>
        <fullName evidence="3">Dihydropyrimidinase</fullName>
    </submittedName>
</protein>
<accession>A0A2B7YF07</accession>
<dbReference type="InterPro" id="IPR050378">
    <property type="entry name" value="Metallo-dep_Hydrolases_sf"/>
</dbReference>
<sequence length="398" mass="43482">MDSTYDLFVLNGTVVTTADIAKYDIAVKNGKIALLAPRGSLGNVTAEKVIDAQGGFVMPGGVDAHVHLAEPALFGGKGESSDDYESGSKSAIAGGTTTIVTFAPQEKTQHSLLEVVRETHARAANRAYCDYSFHLLISNPTTQSLAEFAALRQQEGISSLKIYMTYEALQLRDNQIMDVLLEARKQGITTMIHTENGDLLTWMTDQLEAHGHFAPKYHATSRPQLLESEATNRAIVLSAAKTIRDVQTRGLPVYAETCPQYLFLTRGDLAHPGFEGAKCVCSPPPREKADHEAIWTGLTNGTFTILSSDHCAFRYNDNEKGKTSVLSEEYPVGRFRYIPNGCPGIETRLPLVLGEGRLSPQKFVEVTATNPARLYGLYPRKGALIPGLSDADMTIWYP</sequence>
<dbReference type="Gene3D" id="3.20.20.140">
    <property type="entry name" value="Metal-dependent hydrolases"/>
    <property type="match status" value="1"/>
</dbReference>
<keyword evidence="4" id="KW-1185">Reference proteome</keyword>
<dbReference type="Pfam" id="PF01979">
    <property type="entry name" value="Amidohydro_1"/>
    <property type="match status" value="1"/>
</dbReference>
<dbReference type="AlphaFoldDB" id="A0A2B7YF07"/>
<dbReference type="Gene3D" id="2.30.40.10">
    <property type="entry name" value="Urease, subunit C, domain 1"/>
    <property type="match status" value="1"/>
</dbReference>
<evidence type="ECO:0000259" key="2">
    <source>
        <dbReference type="Pfam" id="PF01979"/>
    </source>
</evidence>
<evidence type="ECO:0000313" key="4">
    <source>
        <dbReference type="Proteomes" id="UP000224634"/>
    </source>
</evidence>
<dbReference type="PANTHER" id="PTHR11647">
    <property type="entry name" value="HYDRANTOINASE/DIHYDROPYRIMIDINASE FAMILY MEMBER"/>
    <property type="match status" value="1"/>
</dbReference>
<dbReference type="InterPro" id="IPR032466">
    <property type="entry name" value="Metal_Hydrolase"/>
</dbReference>
<dbReference type="Proteomes" id="UP000224634">
    <property type="component" value="Unassembled WGS sequence"/>
</dbReference>
<dbReference type="InterPro" id="IPR006680">
    <property type="entry name" value="Amidohydro-rel"/>
</dbReference>
<dbReference type="InterPro" id="IPR011059">
    <property type="entry name" value="Metal-dep_hydrolase_composite"/>
</dbReference>
<dbReference type="SUPFAM" id="SSF51556">
    <property type="entry name" value="Metallo-dependent hydrolases"/>
    <property type="match status" value="1"/>
</dbReference>
<evidence type="ECO:0000313" key="3">
    <source>
        <dbReference type="EMBL" id="PGH19659.1"/>
    </source>
</evidence>
<name>A0A2B7YF07_POLH7</name>
<dbReference type="STRING" id="1447883.A0A2B7YF07"/>
<dbReference type="FunFam" id="3.20.20.140:FF:000174">
    <property type="entry name" value="Dihydropyrimidinase-related protein 2"/>
    <property type="match status" value="1"/>
</dbReference>
<feature type="domain" description="Amidohydrolase-related" evidence="2">
    <location>
        <begin position="56"/>
        <end position="396"/>
    </location>
</feature>
<gene>
    <name evidence="3" type="ORF">AJ80_03814</name>
</gene>
<comment type="similarity">
    <text evidence="1">Belongs to the metallo-dependent hydrolases superfamily. Hydantoinase/dihydropyrimidinase family.</text>
</comment>
<reference evidence="3" key="1">
    <citation type="submission" date="2017-10" db="EMBL/GenBank/DDBJ databases">
        <title>Comparative genomics in systemic dimorphic fungi from Ajellomycetaceae.</title>
        <authorList>
            <person name="Munoz J.F."/>
            <person name="Mcewen J.G."/>
            <person name="Clay O.K."/>
            <person name="Cuomo C.A."/>
        </authorList>
    </citation>
    <scope>NUCLEOTIDE SEQUENCE [LARGE SCALE GENOMIC DNA]</scope>
    <source>
        <strain evidence="3">UAMH7299</strain>
    </source>
</reference>
<dbReference type="OrthoDB" id="1924787at2759"/>
<comment type="caution">
    <text evidence="3">The sequence shown here is derived from an EMBL/GenBank/DDBJ whole genome shotgun (WGS) entry which is preliminary data.</text>
</comment>
<proteinExistence type="inferred from homology"/>
<evidence type="ECO:0000256" key="1">
    <source>
        <dbReference type="ARBA" id="ARBA00008829"/>
    </source>
</evidence>
<dbReference type="SUPFAM" id="SSF51338">
    <property type="entry name" value="Composite domain of metallo-dependent hydrolases"/>
    <property type="match status" value="1"/>
</dbReference>
<organism evidence="3 4">
    <name type="scientific">Polytolypa hystricis (strain UAMH7299)</name>
    <dbReference type="NCBI Taxonomy" id="1447883"/>
    <lineage>
        <taxon>Eukaryota</taxon>
        <taxon>Fungi</taxon>
        <taxon>Dikarya</taxon>
        <taxon>Ascomycota</taxon>
        <taxon>Pezizomycotina</taxon>
        <taxon>Eurotiomycetes</taxon>
        <taxon>Eurotiomycetidae</taxon>
        <taxon>Onygenales</taxon>
        <taxon>Onygenales incertae sedis</taxon>
        <taxon>Polytolypa</taxon>
    </lineage>
</organism>
<dbReference type="GO" id="GO:0016810">
    <property type="term" value="F:hydrolase activity, acting on carbon-nitrogen (but not peptide) bonds"/>
    <property type="evidence" value="ECO:0007669"/>
    <property type="project" value="InterPro"/>
</dbReference>
<dbReference type="EMBL" id="PDNA01000045">
    <property type="protein sequence ID" value="PGH19659.1"/>
    <property type="molecule type" value="Genomic_DNA"/>
</dbReference>
<dbReference type="PANTHER" id="PTHR11647:SF96">
    <property type="entry name" value="AMIDOHYDROLASE-RELATED DOMAIN-CONTAINING PROTEIN"/>
    <property type="match status" value="1"/>
</dbReference>